<keyword evidence="3" id="KW-0413">Isomerase</keyword>
<accession>A0A0B7N251</accession>
<dbReference type="PANTHER" id="PTHR13710">
    <property type="entry name" value="DNA HELICASE RECQ FAMILY MEMBER"/>
    <property type="match status" value="1"/>
</dbReference>
<evidence type="ECO:0000259" key="6">
    <source>
        <dbReference type="Pfam" id="PF00271"/>
    </source>
</evidence>
<sequence>MLSVTVPYYLEPHLGKFFGNFTVVRPPSYDRPNSKFAVYEVVDIESAVAKYVYEKCRDKYINQISSAVGYLKRLRITHAVYYADMTREQKEKSQGDFLHSTVQMMVCTTAFGPGIDKGDISYVLNAKCYFSVLNALQMAG</sequence>
<dbReference type="GO" id="GO:0006310">
    <property type="term" value="P:DNA recombination"/>
    <property type="evidence" value="ECO:0007669"/>
    <property type="project" value="TreeGrafter"/>
</dbReference>
<dbReference type="SUPFAM" id="SSF52540">
    <property type="entry name" value="P-loop containing nucleoside triphosphate hydrolases"/>
    <property type="match status" value="1"/>
</dbReference>
<evidence type="ECO:0000256" key="1">
    <source>
        <dbReference type="ARBA" id="ARBA00005446"/>
    </source>
</evidence>
<dbReference type="Proteomes" id="UP000054107">
    <property type="component" value="Unassembled WGS sequence"/>
</dbReference>
<reference evidence="7 8" key="1">
    <citation type="submission" date="2014-09" db="EMBL/GenBank/DDBJ databases">
        <authorList>
            <person name="Ellenberger Sabrina"/>
        </authorList>
    </citation>
    <scope>NUCLEOTIDE SEQUENCE [LARGE SCALE GENOMIC DNA]</scope>
    <source>
        <strain evidence="7 8">CBS 412.66</strain>
    </source>
</reference>
<dbReference type="Gene3D" id="3.40.50.300">
    <property type="entry name" value="P-loop containing nucleotide triphosphate hydrolases"/>
    <property type="match status" value="1"/>
</dbReference>
<comment type="catalytic activity">
    <reaction evidence="4">
        <text>Couples ATP hydrolysis with the unwinding of duplex DNA by translocating in the 3'-5' direction.</text>
        <dbReference type="EC" id="5.6.2.4"/>
    </reaction>
</comment>
<evidence type="ECO:0000256" key="5">
    <source>
        <dbReference type="ARBA" id="ARBA00034808"/>
    </source>
</evidence>
<organism evidence="7 8">
    <name type="scientific">Parasitella parasitica</name>
    <dbReference type="NCBI Taxonomy" id="35722"/>
    <lineage>
        <taxon>Eukaryota</taxon>
        <taxon>Fungi</taxon>
        <taxon>Fungi incertae sedis</taxon>
        <taxon>Mucoromycota</taxon>
        <taxon>Mucoromycotina</taxon>
        <taxon>Mucoromycetes</taxon>
        <taxon>Mucorales</taxon>
        <taxon>Mucorineae</taxon>
        <taxon>Mucoraceae</taxon>
        <taxon>Parasitella</taxon>
    </lineage>
</organism>
<dbReference type="InterPro" id="IPR001650">
    <property type="entry name" value="Helicase_C-like"/>
</dbReference>
<dbReference type="EC" id="5.6.2.4" evidence="5"/>
<dbReference type="GO" id="GO:0009378">
    <property type="term" value="F:four-way junction helicase activity"/>
    <property type="evidence" value="ECO:0007669"/>
    <property type="project" value="TreeGrafter"/>
</dbReference>
<dbReference type="PANTHER" id="PTHR13710:SF105">
    <property type="entry name" value="ATP-DEPENDENT DNA HELICASE Q1"/>
    <property type="match status" value="1"/>
</dbReference>
<evidence type="ECO:0000313" key="7">
    <source>
        <dbReference type="EMBL" id="CEP09428.1"/>
    </source>
</evidence>
<dbReference type="GO" id="GO:0006281">
    <property type="term" value="P:DNA repair"/>
    <property type="evidence" value="ECO:0007669"/>
    <property type="project" value="TreeGrafter"/>
</dbReference>
<name>A0A0B7N251_9FUNG</name>
<dbReference type="GO" id="GO:0043138">
    <property type="term" value="F:3'-5' DNA helicase activity"/>
    <property type="evidence" value="ECO:0007669"/>
    <property type="project" value="UniProtKB-EC"/>
</dbReference>
<protein>
    <recommendedName>
        <fullName evidence="5">DNA 3'-5' helicase</fullName>
        <ecNumber evidence="5">5.6.2.4</ecNumber>
    </recommendedName>
</protein>
<dbReference type="GO" id="GO:0003677">
    <property type="term" value="F:DNA binding"/>
    <property type="evidence" value="ECO:0007669"/>
    <property type="project" value="UniProtKB-KW"/>
</dbReference>
<evidence type="ECO:0000313" key="8">
    <source>
        <dbReference type="Proteomes" id="UP000054107"/>
    </source>
</evidence>
<feature type="domain" description="Helicase C-terminal" evidence="6">
    <location>
        <begin position="64"/>
        <end position="140"/>
    </location>
</feature>
<dbReference type="InterPro" id="IPR027417">
    <property type="entry name" value="P-loop_NTPase"/>
</dbReference>
<evidence type="ECO:0000256" key="4">
    <source>
        <dbReference type="ARBA" id="ARBA00034617"/>
    </source>
</evidence>
<evidence type="ECO:0000256" key="2">
    <source>
        <dbReference type="ARBA" id="ARBA00023125"/>
    </source>
</evidence>
<gene>
    <name evidence="7" type="primary">PARPA_02922.1 scaffold 5990</name>
</gene>
<dbReference type="AlphaFoldDB" id="A0A0B7N251"/>
<keyword evidence="2" id="KW-0238">DNA-binding</keyword>
<comment type="similarity">
    <text evidence="1">Belongs to the helicase family. RecQ subfamily.</text>
</comment>
<evidence type="ECO:0000256" key="3">
    <source>
        <dbReference type="ARBA" id="ARBA00023235"/>
    </source>
</evidence>
<dbReference type="STRING" id="35722.A0A0B7N251"/>
<dbReference type="GO" id="GO:0005694">
    <property type="term" value="C:chromosome"/>
    <property type="evidence" value="ECO:0007669"/>
    <property type="project" value="TreeGrafter"/>
</dbReference>
<proteinExistence type="inferred from homology"/>
<keyword evidence="8" id="KW-1185">Reference proteome</keyword>
<dbReference type="EMBL" id="LN721622">
    <property type="protein sequence ID" value="CEP09428.1"/>
    <property type="molecule type" value="Genomic_DNA"/>
</dbReference>
<dbReference type="OrthoDB" id="10261556at2759"/>
<dbReference type="GO" id="GO:0005737">
    <property type="term" value="C:cytoplasm"/>
    <property type="evidence" value="ECO:0007669"/>
    <property type="project" value="TreeGrafter"/>
</dbReference>
<dbReference type="Pfam" id="PF00271">
    <property type="entry name" value="Helicase_C"/>
    <property type="match status" value="1"/>
</dbReference>